<evidence type="ECO:0000256" key="5">
    <source>
        <dbReference type="PIRSR" id="PIRSR602081-1"/>
    </source>
</evidence>
<dbReference type="SUPFAM" id="SSF52425">
    <property type="entry name" value="Cryptochrome/photolyase, N-terminal domain"/>
    <property type="match status" value="1"/>
</dbReference>
<feature type="site" description="Electron transfer via tryptophanyl radical" evidence="6">
    <location>
        <position position="320"/>
    </location>
</feature>
<evidence type="ECO:0000256" key="6">
    <source>
        <dbReference type="PIRSR" id="PIRSR602081-2"/>
    </source>
</evidence>
<comment type="similarity">
    <text evidence="1">Belongs to the DNA photolyase class-1 family.</text>
</comment>
<dbReference type="InterPro" id="IPR036155">
    <property type="entry name" value="Crypto/Photolyase_N_sf"/>
</dbReference>
<dbReference type="Ensembl" id="ENSXETT00000082940">
    <property type="protein sequence ID" value="ENSXETP00000071360"/>
    <property type="gene ID" value="ENSXETG00000015354"/>
</dbReference>
<dbReference type="Gene3D" id="1.25.40.80">
    <property type="match status" value="1"/>
</dbReference>
<dbReference type="Gene3D" id="1.10.579.10">
    <property type="entry name" value="DNA Cyclobutane Dipyrimidine Photolyase, subunit A, domain 3"/>
    <property type="match status" value="1"/>
</dbReference>
<evidence type="ECO:0000256" key="1">
    <source>
        <dbReference type="ARBA" id="ARBA00005862"/>
    </source>
</evidence>
<dbReference type="AlphaFoldDB" id="A0A6I8QG66"/>
<dbReference type="GO" id="GO:0043153">
    <property type="term" value="P:entrainment of circadian clock by photoperiod"/>
    <property type="evidence" value="ECO:0000318"/>
    <property type="project" value="GO_Central"/>
</dbReference>
<evidence type="ECO:0000259" key="7">
    <source>
        <dbReference type="PROSITE" id="PS51645"/>
    </source>
</evidence>
<proteinExistence type="inferred from homology"/>
<evidence type="ECO:0000313" key="10">
    <source>
        <dbReference type="RefSeq" id="XP_012812443.1"/>
    </source>
</evidence>
<dbReference type="PROSITE" id="PS51645">
    <property type="entry name" value="PHR_CRY_ALPHA_BETA"/>
    <property type="match status" value="1"/>
</dbReference>
<dbReference type="Gene3D" id="3.40.50.620">
    <property type="entry name" value="HUPs"/>
    <property type="match status" value="1"/>
</dbReference>
<name>A0A6I8QG66_XENTR</name>
<dbReference type="Xenbase" id="XB-GENE-5945160">
    <property type="gene designation" value="cry4"/>
</dbReference>
<dbReference type="InterPro" id="IPR006050">
    <property type="entry name" value="DNA_photolyase_N"/>
</dbReference>
<dbReference type="PANTHER" id="PTHR11455:SF63">
    <property type="entry name" value="PHOTOLYASE_CRYPTOCHROME ALPHA_BETA DOMAIN-CONTAINING PROTEIN"/>
    <property type="match status" value="1"/>
</dbReference>
<accession>A0A6I8QG66</accession>
<feature type="binding site" evidence="5">
    <location>
        <begin position="248"/>
        <end position="252"/>
    </location>
    <ligand>
        <name>FAD</name>
        <dbReference type="ChEBI" id="CHEBI:57692"/>
    </ligand>
</feature>
<organism evidence="8">
    <name type="scientific">Xenopus tropicalis</name>
    <name type="common">Western clawed frog</name>
    <name type="synonym">Silurana tropicalis</name>
    <dbReference type="NCBI Taxonomy" id="8364"/>
    <lineage>
        <taxon>Eukaryota</taxon>
        <taxon>Metazoa</taxon>
        <taxon>Chordata</taxon>
        <taxon>Craniata</taxon>
        <taxon>Vertebrata</taxon>
        <taxon>Euteleostomi</taxon>
        <taxon>Amphibia</taxon>
        <taxon>Batrachia</taxon>
        <taxon>Anura</taxon>
        <taxon>Pipoidea</taxon>
        <taxon>Pipidae</taxon>
        <taxon>Xenopodinae</taxon>
        <taxon>Xenopus</taxon>
        <taxon>Silurana</taxon>
    </lineage>
</organism>
<dbReference type="Pfam" id="PF00875">
    <property type="entry name" value="DNA_photolyase"/>
    <property type="match status" value="1"/>
</dbReference>
<dbReference type="SUPFAM" id="SSF48173">
    <property type="entry name" value="Cryptochrome/photolyase FAD-binding domain"/>
    <property type="match status" value="1"/>
</dbReference>
<reference evidence="10" key="3">
    <citation type="submission" date="2025-04" db="UniProtKB">
        <authorList>
            <consortium name="RefSeq"/>
        </authorList>
    </citation>
    <scope>IDENTIFICATION</scope>
    <source>
        <strain evidence="10">Nigerian</strain>
        <tissue evidence="10">Liver and blood</tissue>
    </source>
</reference>
<reference evidence="8" key="2">
    <citation type="submission" date="2020-05" db="UniProtKB">
        <authorList>
            <consortium name="Ensembl"/>
        </authorList>
    </citation>
    <scope>IDENTIFICATION</scope>
</reference>
<feature type="binding site" evidence="5">
    <location>
        <begin position="387"/>
        <end position="389"/>
    </location>
    <ligand>
        <name>FAD</name>
        <dbReference type="ChEBI" id="CHEBI:57692"/>
    </ligand>
</feature>
<dbReference type="GO" id="GO:0071949">
    <property type="term" value="F:FAD binding"/>
    <property type="evidence" value="ECO:0000318"/>
    <property type="project" value="GO_Central"/>
</dbReference>
<dbReference type="OrthoDB" id="435881at2759"/>
<keyword evidence="3 5" id="KW-0274">FAD</keyword>
<dbReference type="InterPro" id="IPR002081">
    <property type="entry name" value="Cryptochrome/DNA_photolyase_1"/>
</dbReference>
<keyword evidence="9" id="KW-1185">Reference proteome</keyword>
<dbReference type="AGR" id="Xenbase:XB-GENE-5945160"/>
<dbReference type="Pfam" id="PF03441">
    <property type="entry name" value="FAD_binding_7"/>
    <property type="match status" value="1"/>
</dbReference>
<protein>
    <submittedName>
        <fullName evidence="8 10">Cryptochrome 4</fullName>
    </submittedName>
</protein>
<gene>
    <name evidence="8 10 11" type="primary">cry4</name>
    <name evidence="10" type="synonym">Cry1</name>
</gene>
<feature type="site" description="Electron transfer via tryptophanyl radical" evidence="6">
    <location>
        <position position="397"/>
    </location>
</feature>
<dbReference type="GO" id="GO:0005737">
    <property type="term" value="C:cytoplasm"/>
    <property type="evidence" value="ECO:0000318"/>
    <property type="project" value="GO_Central"/>
</dbReference>
<dbReference type="OMA" id="MVNHKEV"/>
<dbReference type="GeneID" id="100170456"/>
<dbReference type="GO" id="GO:0005634">
    <property type="term" value="C:nucleus"/>
    <property type="evidence" value="ECO:0000318"/>
    <property type="project" value="GO_Central"/>
</dbReference>
<evidence type="ECO:0000256" key="2">
    <source>
        <dbReference type="ARBA" id="ARBA00022630"/>
    </source>
</evidence>
<feature type="binding site" evidence="5">
    <location>
        <begin position="289"/>
        <end position="296"/>
    </location>
    <ligand>
        <name>FAD</name>
        <dbReference type="ChEBI" id="CHEBI:57692"/>
    </ligand>
</feature>
<dbReference type="GO" id="GO:0045892">
    <property type="term" value="P:negative regulation of DNA-templated transcription"/>
    <property type="evidence" value="ECO:0000318"/>
    <property type="project" value="GO_Central"/>
</dbReference>
<feature type="site" description="Electron transfer via tryptophanyl radical" evidence="6">
    <location>
        <position position="374"/>
    </location>
</feature>
<keyword evidence="2 5" id="KW-0285">Flavoprotein</keyword>
<evidence type="ECO:0000313" key="8">
    <source>
        <dbReference type="Ensembl" id="ENSXETP00000071360"/>
    </source>
</evidence>
<dbReference type="Bgee" id="ENSXETG00000015354">
    <property type="expression patterns" value="Expressed in testis and 12 other cell types or tissues"/>
</dbReference>
<dbReference type="InterPro" id="IPR036134">
    <property type="entry name" value="Crypto/Photolyase_FAD-like_sf"/>
</dbReference>
<reference evidence="8" key="1">
    <citation type="journal article" date="2010" name="Science">
        <title>The genome of the Western clawed frog Xenopus tropicalis.</title>
        <authorList>
            <person name="Hellsten U."/>
            <person name="Harland R.M."/>
            <person name="Gilchrist M.J."/>
            <person name="Hendrix D."/>
            <person name="Jurka J."/>
            <person name="Kapitonov V."/>
            <person name="Ovcharenko I."/>
            <person name="Putnam N.H."/>
            <person name="Shu S."/>
            <person name="Taher L."/>
            <person name="Blitz I.L."/>
            <person name="Blumberg B."/>
            <person name="Dichmann D.S."/>
            <person name="Dubchak I."/>
            <person name="Amaya E."/>
            <person name="Detter J.C."/>
            <person name="Fletcher R."/>
            <person name="Gerhard D.S."/>
            <person name="Goodstein D."/>
            <person name="Graves T."/>
            <person name="Grigoriev I.V."/>
            <person name="Grimwood J."/>
            <person name="Kawashima T."/>
            <person name="Lindquist E."/>
            <person name="Lucas S.M."/>
            <person name="Mead P.E."/>
            <person name="Mitros T."/>
            <person name="Ogino H."/>
            <person name="Ohta Y."/>
            <person name="Poliakov A.V."/>
            <person name="Pollet N."/>
            <person name="Robert J."/>
            <person name="Salamov A."/>
            <person name="Sater A.K."/>
            <person name="Schmutz J."/>
            <person name="Terry A."/>
            <person name="Vize P.D."/>
            <person name="Warren W.C."/>
            <person name="Wells D."/>
            <person name="Wills A."/>
            <person name="Wilson R.K."/>
            <person name="Zimmerman L.B."/>
            <person name="Zorn A.M."/>
            <person name="Grainger R."/>
            <person name="Grammer T."/>
            <person name="Khokha M.K."/>
            <person name="Richardson P.M."/>
            <person name="Rokhsar D.S."/>
        </authorList>
    </citation>
    <scope>NUCLEOTIDE SEQUENCE [LARGE SCALE GENOMIC DNA]</scope>
    <source>
        <strain evidence="8">Nigerian</strain>
    </source>
</reference>
<feature type="domain" description="Photolyase/cryptochrome alpha/beta" evidence="7">
    <location>
        <begin position="3"/>
        <end position="133"/>
    </location>
</feature>
<sequence>MPHRTIHIFRKGLRLHDNPTLVTALETSDVVYPVYILDRNFMTSSSVIGSKRWNFFLQSIEDLHCNLQKLNSCLFVIQGDYERVLREHVEKWNITQVTFDLEIEPYYKGLDERIRAMGQELGFEVVSMVAHTLYDIKTILALNCGKPPLTYKNFLRVLSMIGNPDKPARQITSEDFIRKCITPTKLAAEEYYRIPKPEDLGISKDCPTNWVGGESEALSRLEQHLEKQGWVANFKKPQTIPNSLLPSTTGLSPYFSLGCLSVRVFFHRLSNIYAQSKNHSLPPVSLQGQLLWREFFYTVASSTPNFTHMVGNPICLQIDWYKNEEQLQKWKEAKTGFPWIDAIMTQLHNEGWIHHLARHAVACFLTRGDLWISWEEGMKVFEEFLLDADYCINAGNWMWLSASAFFHHYTRIFCPVRFGRRSDPEGNYIRKYLPVLKNFPAKYIYEPWTAPEEIQKQAGCLIGKDYPLPMVDHKTASEHNLQLMRQVREEQQKTAQLTKDIADDPMELNLKHPFKNDKECGLENNKVKRRCLEEMTAEDGTRQSDLVQSLDPCEVKVC</sequence>
<comment type="cofactor">
    <cofactor evidence="5">
        <name>FAD</name>
        <dbReference type="ChEBI" id="CHEBI:57692"/>
    </cofactor>
    <text evidence="5">Binds 1 FAD per subunit.</text>
</comment>
<evidence type="ECO:0000256" key="4">
    <source>
        <dbReference type="ARBA" id="ARBA00022991"/>
    </source>
</evidence>
<evidence type="ECO:0000313" key="9">
    <source>
        <dbReference type="Proteomes" id="UP000008143"/>
    </source>
</evidence>
<evidence type="ECO:0000313" key="11">
    <source>
        <dbReference type="Xenbase" id="XB-GENE-5945160"/>
    </source>
</evidence>
<dbReference type="Proteomes" id="UP000008143">
    <property type="component" value="Chromosome 2"/>
</dbReference>
<dbReference type="FunFam" id="1.10.579.10:FF:000001">
    <property type="entry name" value="Cryptochrome 1"/>
    <property type="match status" value="1"/>
</dbReference>
<dbReference type="GO" id="GO:0003677">
    <property type="term" value="F:DNA binding"/>
    <property type="evidence" value="ECO:0000318"/>
    <property type="project" value="GO_Central"/>
</dbReference>
<dbReference type="GeneTree" id="ENSGT00940000165883"/>
<evidence type="ECO:0000256" key="3">
    <source>
        <dbReference type="ARBA" id="ARBA00022827"/>
    </source>
</evidence>
<dbReference type="InterPro" id="IPR014729">
    <property type="entry name" value="Rossmann-like_a/b/a_fold"/>
</dbReference>
<dbReference type="PANTHER" id="PTHR11455">
    <property type="entry name" value="CRYPTOCHROME"/>
    <property type="match status" value="1"/>
</dbReference>
<keyword evidence="4" id="KW-0157">Chromophore</keyword>
<dbReference type="RefSeq" id="XP_012812443.1">
    <property type="nucleotide sequence ID" value="XM_012956989.3"/>
</dbReference>
<dbReference type="GO" id="GO:0032922">
    <property type="term" value="P:circadian regulation of gene expression"/>
    <property type="evidence" value="ECO:0000318"/>
    <property type="project" value="GO_Central"/>
</dbReference>
<dbReference type="InterPro" id="IPR005101">
    <property type="entry name" value="Cryptochr/Photolyase_FAD-bd"/>
</dbReference>
<dbReference type="CTD" id="83775"/>